<dbReference type="RefSeq" id="WP_083538941.1">
    <property type="nucleotide sequence ID" value="NZ_FQWT01000004.1"/>
</dbReference>
<dbReference type="Gene3D" id="3.40.50.1820">
    <property type="entry name" value="alpha/beta hydrolase"/>
    <property type="match status" value="1"/>
</dbReference>
<dbReference type="EMBL" id="FQWT01000004">
    <property type="protein sequence ID" value="SHH53559.1"/>
    <property type="molecule type" value="Genomic_DNA"/>
</dbReference>
<dbReference type="SUPFAM" id="SSF53474">
    <property type="entry name" value="alpha/beta-Hydrolases"/>
    <property type="match status" value="1"/>
</dbReference>
<dbReference type="InterPro" id="IPR029058">
    <property type="entry name" value="AB_hydrolase_fold"/>
</dbReference>
<accession>A0A1M5TS85</accession>
<reference evidence="2" key="1">
    <citation type="submission" date="2016-11" db="EMBL/GenBank/DDBJ databases">
        <authorList>
            <person name="Varghese N."/>
            <person name="Submissions S."/>
        </authorList>
    </citation>
    <scope>NUCLEOTIDE SEQUENCE [LARGE SCALE GENOMIC DNA]</scope>
    <source>
        <strain evidence="2">DSM 19055</strain>
    </source>
</reference>
<proteinExistence type="predicted"/>
<sequence>MAFEKKLDYQIDSTLGGRLGKEVYDKAIEQQKTISEQDYATLKFLAERAIRPPFRTPVHKTPADHGMENWEDVYFPASDGVPLEGWYIPSIKGESDKLIIINHPLPMSRSGFTGHFGEPFASVDTLEIDFVIHMKYLSDAGYNVLAYDLRNHGNSGTANNNICGIGRYEWRDVVGAQNYVNNHPKLSKMKCALYNRCTGGNAAYEAMYRHPELFENILCFFGPMTLCMTAMMKKFAGYAGVDKYMELMAFEQLKLGGFTHYEMDPKPFAHAVKVPYFMAEVLDDAWTDNPRDAQEIFDKIGSKEKELFWIEGTTRRFDAYNYFGIHPEKMIAFFDKYMK</sequence>
<dbReference type="AlphaFoldDB" id="A0A1M5TS85"/>
<evidence type="ECO:0000313" key="1">
    <source>
        <dbReference type="EMBL" id="SHH53559.1"/>
    </source>
</evidence>
<organism evidence="1 2">
    <name type="scientific">Chryseobacterium oranimense</name>
    <dbReference type="NCBI Taxonomy" id="421058"/>
    <lineage>
        <taxon>Bacteria</taxon>
        <taxon>Pseudomonadati</taxon>
        <taxon>Bacteroidota</taxon>
        <taxon>Flavobacteriia</taxon>
        <taxon>Flavobacteriales</taxon>
        <taxon>Weeksellaceae</taxon>
        <taxon>Chryseobacterium group</taxon>
        <taxon>Chryseobacterium</taxon>
    </lineage>
</organism>
<keyword evidence="1" id="KW-0378">Hydrolase</keyword>
<dbReference type="OrthoDB" id="9776685at2"/>
<dbReference type="STRING" id="421058.SAMN05421866_3092"/>
<dbReference type="eggNOG" id="COG1073">
    <property type="taxonomic scope" value="Bacteria"/>
</dbReference>
<protein>
    <submittedName>
        <fullName evidence="1">Lysophospholipase, alpha-beta hydrolase superfamily</fullName>
    </submittedName>
</protein>
<evidence type="ECO:0000313" key="2">
    <source>
        <dbReference type="Proteomes" id="UP000184047"/>
    </source>
</evidence>
<dbReference type="GO" id="GO:0016787">
    <property type="term" value="F:hydrolase activity"/>
    <property type="evidence" value="ECO:0007669"/>
    <property type="project" value="UniProtKB-KW"/>
</dbReference>
<keyword evidence="2" id="KW-1185">Reference proteome</keyword>
<name>A0A1M5TS85_9FLAO</name>
<dbReference type="Proteomes" id="UP000184047">
    <property type="component" value="Unassembled WGS sequence"/>
</dbReference>
<gene>
    <name evidence="1" type="ORF">SAMN05421866_3092</name>
</gene>